<evidence type="ECO:0008006" key="3">
    <source>
        <dbReference type="Google" id="ProtNLM"/>
    </source>
</evidence>
<sequence>MLIVFTGNGKGKTTASLGQAVRAVGRGKSVLMIQFIKGPWKSGEDFIDIIDKGDKKGSFELKKMGLGFVGILGDQLPKEEHAKAAGEAFDCFTKELKKDWGLIILDEINVAISLELLSIDPVLEVLRTVPEEKFVILTGRDAKPELIEIADLVTEMKEIKHPFNNKKLAKVALDF</sequence>
<reference evidence="1 2" key="1">
    <citation type="journal article" date="2016" name="Nat. Commun.">
        <title>Thousands of microbial genomes shed light on interconnected biogeochemical processes in an aquifer system.</title>
        <authorList>
            <person name="Anantharaman K."/>
            <person name="Brown C.T."/>
            <person name="Hug L.A."/>
            <person name="Sharon I."/>
            <person name="Castelle C.J."/>
            <person name="Probst A.J."/>
            <person name="Thomas B.C."/>
            <person name="Singh A."/>
            <person name="Wilkins M.J."/>
            <person name="Karaoz U."/>
            <person name="Brodie E.L."/>
            <person name="Williams K.H."/>
            <person name="Hubbard S.S."/>
            <person name="Banfield J.F."/>
        </authorList>
    </citation>
    <scope>NUCLEOTIDE SEQUENCE [LARGE SCALE GENOMIC DNA]</scope>
</reference>
<evidence type="ECO:0000313" key="1">
    <source>
        <dbReference type="EMBL" id="OGY58094.1"/>
    </source>
</evidence>
<dbReference type="Pfam" id="PF02572">
    <property type="entry name" value="CobA_CobO_BtuR"/>
    <property type="match status" value="1"/>
</dbReference>
<dbReference type="InterPro" id="IPR003724">
    <property type="entry name" value="CblAdoTrfase_CobA"/>
</dbReference>
<dbReference type="GO" id="GO:0005524">
    <property type="term" value="F:ATP binding"/>
    <property type="evidence" value="ECO:0007669"/>
    <property type="project" value="InterPro"/>
</dbReference>
<comment type="caution">
    <text evidence="1">The sequence shown here is derived from an EMBL/GenBank/DDBJ whole genome shotgun (WGS) entry which is preliminary data.</text>
</comment>
<name>A0A1G1Z0N6_9BACT</name>
<dbReference type="Gene3D" id="3.40.50.300">
    <property type="entry name" value="P-loop containing nucleotide triphosphate hydrolases"/>
    <property type="match status" value="1"/>
</dbReference>
<dbReference type="AlphaFoldDB" id="A0A1G1Z0N6"/>
<dbReference type="EMBL" id="MHIU01000006">
    <property type="protein sequence ID" value="OGY58094.1"/>
    <property type="molecule type" value="Genomic_DNA"/>
</dbReference>
<gene>
    <name evidence="1" type="ORF">A3D47_01885</name>
</gene>
<evidence type="ECO:0000313" key="2">
    <source>
        <dbReference type="Proteomes" id="UP000178651"/>
    </source>
</evidence>
<dbReference type="InterPro" id="IPR027417">
    <property type="entry name" value="P-loop_NTPase"/>
</dbReference>
<protein>
    <recommendedName>
        <fullName evidence="3">Cob(I)yrinic acid a,c-diamide adenosyltransferase</fullName>
    </recommendedName>
</protein>
<organism evidence="1 2">
    <name type="scientific">Candidatus Colwellbacteria bacterium RIFCSPHIGHO2_02_FULL_43_15</name>
    <dbReference type="NCBI Taxonomy" id="1797686"/>
    <lineage>
        <taxon>Bacteria</taxon>
        <taxon>Candidatus Colwelliibacteriota</taxon>
    </lineage>
</organism>
<dbReference type="GO" id="GO:0009236">
    <property type="term" value="P:cobalamin biosynthetic process"/>
    <property type="evidence" value="ECO:0007669"/>
    <property type="project" value="InterPro"/>
</dbReference>
<dbReference type="GO" id="GO:0008817">
    <property type="term" value="F:corrinoid adenosyltransferase activity"/>
    <property type="evidence" value="ECO:0007669"/>
    <property type="project" value="InterPro"/>
</dbReference>
<dbReference type="PANTHER" id="PTHR46638">
    <property type="entry name" value="CORRINOID ADENOSYLTRANSFERASE"/>
    <property type="match status" value="1"/>
</dbReference>
<dbReference type="PANTHER" id="PTHR46638:SF1">
    <property type="entry name" value="CORRINOID ADENOSYLTRANSFERASE"/>
    <property type="match status" value="1"/>
</dbReference>
<proteinExistence type="predicted"/>
<accession>A0A1G1Z0N6</accession>
<dbReference type="SUPFAM" id="SSF52540">
    <property type="entry name" value="P-loop containing nucleoside triphosphate hydrolases"/>
    <property type="match status" value="1"/>
</dbReference>
<dbReference type="PIRSF" id="PIRSF015617">
    <property type="entry name" value="Adensltrnsf_CobA"/>
    <property type="match status" value="1"/>
</dbReference>
<dbReference type="Proteomes" id="UP000178651">
    <property type="component" value="Unassembled WGS sequence"/>
</dbReference>